<dbReference type="Proteomes" id="UP001597480">
    <property type="component" value="Unassembled WGS sequence"/>
</dbReference>
<name>A0ABW5NWX2_9FLAO</name>
<dbReference type="SMART" id="SM00903">
    <property type="entry name" value="Flavin_Reduct"/>
    <property type="match status" value="1"/>
</dbReference>
<dbReference type="Gene3D" id="2.30.110.10">
    <property type="entry name" value="Electron Transport, Fmn-binding Protein, Chain A"/>
    <property type="match status" value="1"/>
</dbReference>
<dbReference type="EMBL" id="JBHUMD010000026">
    <property type="protein sequence ID" value="MFD2602850.1"/>
    <property type="molecule type" value="Genomic_DNA"/>
</dbReference>
<dbReference type="PANTHER" id="PTHR33798:SF5">
    <property type="entry name" value="FLAVIN REDUCTASE LIKE DOMAIN-CONTAINING PROTEIN"/>
    <property type="match status" value="1"/>
</dbReference>
<evidence type="ECO:0000256" key="3">
    <source>
        <dbReference type="ARBA" id="ARBA00022643"/>
    </source>
</evidence>
<dbReference type="InterPro" id="IPR012349">
    <property type="entry name" value="Split_barrel_FMN-bd"/>
</dbReference>
<dbReference type="PANTHER" id="PTHR33798">
    <property type="entry name" value="FLAVOPROTEIN OXYGENASE"/>
    <property type="match status" value="1"/>
</dbReference>
<dbReference type="InterPro" id="IPR002563">
    <property type="entry name" value="Flavin_Rdtase-like_dom"/>
</dbReference>
<dbReference type="EC" id="1.5.1.-" evidence="6"/>
<protein>
    <submittedName>
        <fullName evidence="6">Flavin reductase family protein</fullName>
        <ecNumber evidence="6">1.5.1.-</ecNumber>
    </submittedName>
</protein>
<evidence type="ECO:0000256" key="2">
    <source>
        <dbReference type="ARBA" id="ARBA00022630"/>
    </source>
</evidence>
<dbReference type="Pfam" id="PF01613">
    <property type="entry name" value="Flavin_Reduct"/>
    <property type="match status" value="1"/>
</dbReference>
<sequence length="203" mass="22600">MKIDPAQTSQKDVYKILTGSVIPRPIGWISSISKDGNLNLAPFSFFNAVGEDPPHVMFSTVRSGNTNKDTLNNVLETKQFVVNMATEELVEAMNATSVNLPPDGNEFEFAGLTPIASDLINPPRVKESPISFECELVHHYNLEDHKDGGATIMIGRIVMFHVDESVLLPDYKINMETYRPIARLAGYNYAKLGEIFAIKRPFI</sequence>
<evidence type="ECO:0000256" key="1">
    <source>
        <dbReference type="ARBA" id="ARBA00001917"/>
    </source>
</evidence>
<keyword evidence="2" id="KW-0285">Flavoprotein</keyword>
<organism evidence="6 7">
    <name type="scientific">Flavobacterium suzhouense</name>
    <dbReference type="NCBI Taxonomy" id="1529638"/>
    <lineage>
        <taxon>Bacteria</taxon>
        <taxon>Pseudomonadati</taxon>
        <taxon>Bacteroidota</taxon>
        <taxon>Flavobacteriia</taxon>
        <taxon>Flavobacteriales</taxon>
        <taxon>Flavobacteriaceae</taxon>
        <taxon>Flavobacterium</taxon>
    </lineage>
</organism>
<accession>A0ABW5NWX2</accession>
<reference evidence="7" key="1">
    <citation type="journal article" date="2019" name="Int. J. Syst. Evol. Microbiol.">
        <title>The Global Catalogue of Microorganisms (GCM) 10K type strain sequencing project: providing services to taxonomists for standard genome sequencing and annotation.</title>
        <authorList>
            <consortium name="The Broad Institute Genomics Platform"/>
            <consortium name="The Broad Institute Genome Sequencing Center for Infectious Disease"/>
            <person name="Wu L."/>
            <person name="Ma J."/>
        </authorList>
    </citation>
    <scope>NUCLEOTIDE SEQUENCE [LARGE SCALE GENOMIC DNA]</scope>
    <source>
        <strain evidence="7">KCTC 42107</strain>
    </source>
</reference>
<evidence type="ECO:0000313" key="7">
    <source>
        <dbReference type="Proteomes" id="UP001597480"/>
    </source>
</evidence>
<gene>
    <name evidence="6" type="ORF">ACFSR3_12340</name>
</gene>
<evidence type="ECO:0000259" key="5">
    <source>
        <dbReference type="SMART" id="SM00903"/>
    </source>
</evidence>
<proteinExistence type="inferred from homology"/>
<keyword evidence="6" id="KW-0560">Oxidoreductase</keyword>
<keyword evidence="7" id="KW-1185">Reference proteome</keyword>
<comment type="similarity">
    <text evidence="4">Belongs to the flavoredoxin family.</text>
</comment>
<comment type="caution">
    <text evidence="6">The sequence shown here is derived from an EMBL/GenBank/DDBJ whole genome shotgun (WGS) entry which is preliminary data.</text>
</comment>
<dbReference type="RefSeq" id="WP_379821314.1">
    <property type="nucleotide sequence ID" value="NZ_JBHUMD010000026.1"/>
</dbReference>
<evidence type="ECO:0000313" key="6">
    <source>
        <dbReference type="EMBL" id="MFD2602850.1"/>
    </source>
</evidence>
<dbReference type="GO" id="GO:0016491">
    <property type="term" value="F:oxidoreductase activity"/>
    <property type="evidence" value="ECO:0007669"/>
    <property type="project" value="UniProtKB-KW"/>
</dbReference>
<dbReference type="SUPFAM" id="SSF50475">
    <property type="entry name" value="FMN-binding split barrel"/>
    <property type="match status" value="1"/>
</dbReference>
<comment type="cofactor">
    <cofactor evidence="1">
        <name>FMN</name>
        <dbReference type="ChEBI" id="CHEBI:58210"/>
    </cofactor>
</comment>
<keyword evidence="3" id="KW-0288">FMN</keyword>
<evidence type="ECO:0000256" key="4">
    <source>
        <dbReference type="ARBA" id="ARBA00038054"/>
    </source>
</evidence>
<feature type="domain" description="Flavin reductase like" evidence="5">
    <location>
        <begin position="19"/>
        <end position="172"/>
    </location>
</feature>